<evidence type="ECO:0000256" key="1">
    <source>
        <dbReference type="SAM" id="MobiDB-lite"/>
    </source>
</evidence>
<dbReference type="SUPFAM" id="SSF46785">
    <property type="entry name" value="Winged helix' DNA-binding domain"/>
    <property type="match status" value="1"/>
</dbReference>
<feature type="region of interest" description="Disordered" evidence="1">
    <location>
        <begin position="132"/>
        <end position="152"/>
    </location>
</feature>
<dbReference type="Gene3D" id="1.10.10.10">
    <property type="entry name" value="Winged helix-like DNA-binding domain superfamily/Winged helix DNA-binding domain"/>
    <property type="match status" value="1"/>
</dbReference>
<proteinExistence type="predicted"/>
<evidence type="ECO:0000313" key="4">
    <source>
        <dbReference type="Proteomes" id="UP001058271"/>
    </source>
</evidence>
<accession>A0ABY5ZFB1</accession>
<dbReference type="PROSITE" id="PS50995">
    <property type="entry name" value="HTH_MARR_2"/>
    <property type="match status" value="1"/>
</dbReference>
<reference evidence="3" key="1">
    <citation type="submission" date="2021-04" db="EMBL/GenBank/DDBJ databases">
        <title>Biosynthetic gene clusters of Dactylosporangioum roseum.</title>
        <authorList>
            <person name="Hartkoorn R.C."/>
            <person name="Beaudoing E."/>
            <person name="Hot D."/>
            <person name="Moureu S."/>
        </authorList>
    </citation>
    <scope>NUCLEOTIDE SEQUENCE</scope>
    <source>
        <strain evidence="3">NRRL B-16295</strain>
    </source>
</reference>
<protein>
    <submittedName>
        <fullName evidence="3">MarR family transcriptional regulator</fullName>
    </submittedName>
</protein>
<dbReference type="InterPro" id="IPR039422">
    <property type="entry name" value="MarR/SlyA-like"/>
</dbReference>
<dbReference type="Pfam" id="PF12802">
    <property type="entry name" value="MarR_2"/>
    <property type="match status" value="1"/>
</dbReference>
<sequence>MTRLGVHVQEQLTDLLAPLGIQPRHFGLLTLLKGHDGLSQHQLADPLAVHRNVMVGLVDDLEARGLVERRRHPTDRRAHAVHLLPAGRELHAEAETLITEFEAKLLGCLSPQEAATFVALQRRVSEHAGLHHDVHPGLRSSRPATQSAVSSV</sequence>
<gene>
    <name evidence="3" type="ORF">Drose_24305</name>
</gene>
<feature type="domain" description="HTH marR-type" evidence="2">
    <location>
        <begin position="1"/>
        <end position="126"/>
    </location>
</feature>
<dbReference type="InterPro" id="IPR000835">
    <property type="entry name" value="HTH_MarR-typ"/>
</dbReference>
<evidence type="ECO:0000313" key="3">
    <source>
        <dbReference type="EMBL" id="UWZ40562.1"/>
    </source>
</evidence>
<name>A0ABY5ZFB1_9ACTN</name>
<dbReference type="Proteomes" id="UP001058271">
    <property type="component" value="Chromosome"/>
</dbReference>
<dbReference type="InterPro" id="IPR036388">
    <property type="entry name" value="WH-like_DNA-bd_sf"/>
</dbReference>
<evidence type="ECO:0000259" key="2">
    <source>
        <dbReference type="PROSITE" id="PS50995"/>
    </source>
</evidence>
<organism evidence="3 4">
    <name type="scientific">Dactylosporangium roseum</name>
    <dbReference type="NCBI Taxonomy" id="47989"/>
    <lineage>
        <taxon>Bacteria</taxon>
        <taxon>Bacillati</taxon>
        <taxon>Actinomycetota</taxon>
        <taxon>Actinomycetes</taxon>
        <taxon>Micromonosporales</taxon>
        <taxon>Micromonosporaceae</taxon>
        <taxon>Dactylosporangium</taxon>
    </lineage>
</organism>
<dbReference type="PANTHER" id="PTHR33164:SF43">
    <property type="entry name" value="HTH-TYPE TRANSCRIPTIONAL REPRESSOR YETL"/>
    <property type="match status" value="1"/>
</dbReference>
<dbReference type="SMART" id="SM00347">
    <property type="entry name" value="HTH_MARR"/>
    <property type="match status" value="1"/>
</dbReference>
<dbReference type="InterPro" id="IPR036390">
    <property type="entry name" value="WH_DNA-bd_sf"/>
</dbReference>
<feature type="compositionally biased region" description="Polar residues" evidence="1">
    <location>
        <begin position="142"/>
        <end position="152"/>
    </location>
</feature>
<dbReference type="PANTHER" id="PTHR33164">
    <property type="entry name" value="TRANSCRIPTIONAL REGULATOR, MARR FAMILY"/>
    <property type="match status" value="1"/>
</dbReference>
<dbReference type="PRINTS" id="PR00598">
    <property type="entry name" value="HTHMARR"/>
</dbReference>
<dbReference type="EMBL" id="CP073721">
    <property type="protein sequence ID" value="UWZ40562.1"/>
    <property type="molecule type" value="Genomic_DNA"/>
</dbReference>
<keyword evidence="4" id="KW-1185">Reference proteome</keyword>